<dbReference type="EMBL" id="FXWH01000002">
    <property type="protein sequence ID" value="SMQ79859.1"/>
    <property type="molecule type" value="Genomic_DNA"/>
</dbReference>
<dbReference type="Proteomes" id="UP000194450">
    <property type="component" value="Unassembled WGS sequence"/>
</dbReference>
<dbReference type="RefSeq" id="WP_086434930.1">
    <property type="nucleotide sequence ID" value="NZ_FXWH01000002.1"/>
</dbReference>
<keyword evidence="3" id="KW-1185">Reference proteome</keyword>
<dbReference type="InterPro" id="IPR007791">
    <property type="entry name" value="DjlA_N"/>
</dbReference>
<reference evidence="3" key="1">
    <citation type="submission" date="2017-04" db="EMBL/GenBank/DDBJ databases">
        <authorList>
            <person name="Varghese N."/>
            <person name="Submissions S."/>
        </authorList>
    </citation>
    <scope>NUCLEOTIDE SEQUENCE [LARGE SCALE GENOMIC DNA]</scope>
</reference>
<protein>
    <submittedName>
        <fullName evidence="2">Uncharacterized conserved protein, tellurite resistance protein B (TerB) family</fullName>
    </submittedName>
</protein>
<accession>A0A1Y6FWX3</accession>
<feature type="domain" description="Co-chaperone DjlA N-terminal" evidence="1">
    <location>
        <begin position="32"/>
        <end position="145"/>
    </location>
</feature>
<name>A0A1Y6FWX3_9GAMM</name>
<evidence type="ECO:0000313" key="2">
    <source>
        <dbReference type="EMBL" id="SMQ79859.1"/>
    </source>
</evidence>
<dbReference type="SUPFAM" id="SSF158682">
    <property type="entry name" value="TerB-like"/>
    <property type="match status" value="1"/>
</dbReference>
<dbReference type="OrthoDB" id="5294347at2"/>
<organism evidence="2 3">
    <name type="scientific">Pseudidiomarina planktonica</name>
    <dbReference type="NCBI Taxonomy" id="1323738"/>
    <lineage>
        <taxon>Bacteria</taxon>
        <taxon>Pseudomonadati</taxon>
        <taxon>Pseudomonadota</taxon>
        <taxon>Gammaproteobacteria</taxon>
        <taxon>Alteromonadales</taxon>
        <taxon>Idiomarinaceae</taxon>
        <taxon>Pseudidiomarina</taxon>
    </lineage>
</organism>
<dbReference type="AlphaFoldDB" id="A0A1Y6FWX3"/>
<dbReference type="InterPro" id="IPR029024">
    <property type="entry name" value="TerB-like"/>
</dbReference>
<dbReference type="Gene3D" id="1.10.3680.10">
    <property type="entry name" value="TerB-like"/>
    <property type="match status" value="1"/>
</dbReference>
<evidence type="ECO:0000313" key="3">
    <source>
        <dbReference type="Proteomes" id="UP000194450"/>
    </source>
</evidence>
<dbReference type="CDD" id="cd07313">
    <property type="entry name" value="terB_like_2"/>
    <property type="match status" value="1"/>
</dbReference>
<sequence length="154" mass="17228">MFRALQQLIRTTASTNTDIQEGVAGLSHAQVMAVALMLEIAQADHELDDAERTTVLDHLQSELGLTETAADEVFKHAQQLADDAVSLRDFTQHVKQGEYHERVAIFKALWQTAYADGTLDPHEEAMLRKIADLLYISHADYIRLKITVLENSNA</sequence>
<evidence type="ECO:0000259" key="1">
    <source>
        <dbReference type="Pfam" id="PF05099"/>
    </source>
</evidence>
<proteinExistence type="predicted"/>
<gene>
    <name evidence="2" type="ORF">SAMN06297229_1786</name>
</gene>
<dbReference type="Pfam" id="PF05099">
    <property type="entry name" value="TerB"/>
    <property type="match status" value="1"/>
</dbReference>